<dbReference type="Proteomes" id="UP000093052">
    <property type="component" value="Chromosome"/>
</dbReference>
<evidence type="ECO:0000313" key="2">
    <source>
        <dbReference type="Proteomes" id="UP000093052"/>
    </source>
</evidence>
<evidence type="ECO:0000313" key="1">
    <source>
        <dbReference type="EMBL" id="ANZ30058.1"/>
    </source>
</evidence>
<proteinExistence type="predicted"/>
<reference evidence="2" key="1">
    <citation type="journal article" date="2016" name="Genome Announc.">
        <title>Complete Genome Sequence of Geobacillus thermoglucosidasius NCIMB 11955, the Progenitor of a Bioethanol Production Strain.</title>
        <authorList>
            <person name="Sheng L."/>
            <person name="Zhang Y."/>
            <person name="Minton N.P."/>
        </authorList>
    </citation>
    <scope>NUCLEOTIDE SEQUENCE [LARGE SCALE GENOMIC DNA]</scope>
    <source>
        <strain evidence="2">NCIMB 11955</strain>
    </source>
</reference>
<name>A0AAN1D6E5_PARTM</name>
<sequence length="100" mass="11467">MLLQETGQTIWRQSSIRFLWPDGELAYLVEKIASSLQRKGAQKGEACCHYADELPKTNAGKFDAAPFTKKCPAPNKERNVLFRDGQVKCQLLHRLERFMI</sequence>
<organism evidence="1 2">
    <name type="scientific">Parageobacillus thermoglucosidasius</name>
    <name type="common">Geobacillus thermoglucosidasius</name>
    <dbReference type="NCBI Taxonomy" id="1426"/>
    <lineage>
        <taxon>Bacteria</taxon>
        <taxon>Bacillati</taxon>
        <taxon>Bacillota</taxon>
        <taxon>Bacilli</taxon>
        <taxon>Bacillales</taxon>
        <taxon>Anoxybacillaceae</taxon>
        <taxon>Parageobacillus</taxon>
    </lineage>
</organism>
<gene>
    <name evidence="1" type="ORF">BCV53_08155</name>
</gene>
<dbReference type="RefSeq" id="WP_035502249.1">
    <property type="nucleotide sequence ID" value="NZ_LZRS01000090.1"/>
</dbReference>
<keyword evidence="2" id="KW-1185">Reference proteome</keyword>
<accession>A0AAN1D6E5</accession>
<dbReference type="EMBL" id="CP016622">
    <property type="protein sequence ID" value="ANZ30058.1"/>
    <property type="molecule type" value="Genomic_DNA"/>
</dbReference>
<dbReference type="AlphaFoldDB" id="A0AAN1D6E5"/>
<protein>
    <submittedName>
        <fullName evidence="1">Uncharacterized protein</fullName>
    </submittedName>
</protein>
<dbReference type="KEGG" id="ptl:AOT13_08145"/>